<dbReference type="eggNOG" id="COG2017">
    <property type="taxonomic scope" value="Bacteria"/>
</dbReference>
<dbReference type="HOGENOM" id="CLU_052486_1_1_11"/>
<dbReference type="Pfam" id="PF01263">
    <property type="entry name" value="Aldose_epim"/>
    <property type="match status" value="1"/>
</dbReference>
<dbReference type="GO" id="GO:0030246">
    <property type="term" value="F:carbohydrate binding"/>
    <property type="evidence" value="ECO:0007669"/>
    <property type="project" value="InterPro"/>
</dbReference>
<dbReference type="PATRIC" id="fig|396014.3.peg.2630"/>
<sequence>MSTSPAPHDRPELPRGRTWEIVAGPYRAGIAAVGAIVEHLTVDGRDLLVRNPATGPMQFYRGAVVAPWPNRIGDGRYTWDGQDIQAPLTEPDRQNALHGLVSFVPFEEVSSADEAVTLRTLLYPSPGYPFALELTVEHRVDAETGLTTTVTARNVGDQDAPYGVCPHPYLVAGPEPLDTWTLRTSVGTVMTVTPDRLLPTGLVRVDEGGEFDFREGKVLGSQEIDHAFTDLGRDEQGLARVVVTAPGGTGVEMVADERCPWLQLHTADRPEPENNRLGLAVEPMTCPPDAFRSGDGVIRLAPGASHEAAWSVRGL</sequence>
<dbReference type="AlphaFoldDB" id="Z9JS17"/>
<gene>
    <name evidence="1" type="ORF">BF93_03005</name>
</gene>
<dbReference type="OrthoDB" id="4739604at2"/>
<proteinExistence type="predicted"/>
<dbReference type="InterPro" id="IPR014718">
    <property type="entry name" value="GH-type_carb-bd"/>
</dbReference>
<comment type="caution">
    <text evidence="1">The sequence shown here is derived from an EMBL/GenBank/DDBJ whole genome shotgun (WGS) entry which is preliminary data.</text>
</comment>
<reference evidence="1 2" key="1">
    <citation type="submission" date="2014-02" db="EMBL/GenBank/DDBJ databases">
        <title>Genome sequence of Brachybacterium phenoliresistens strain W13A50.</title>
        <authorList>
            <person name="Wang X."/>
        </authorList>
    </citation>
    <scope>NUCLEOTIDE SEQUENCE [LARGE SCALE GENOMIC DNA]</scope>
    <source>
        <strain evidence="1 2">W13A50</strain>
    </source>
</reference>
<dbReference type="GO" id="GO:0006006">
    <property type="term" value="P:glucose metabolic process"/>
    <property type="evidence" value="ECO:0007669"/>
    <property type="project" value="TreeGrafter"/>
</dbReference>
<dbReference type="Gene3D" id="2.70.98.10">
    <property type="match status" value="1"/>
</dbReference>
<dbReference type="Proteomes" id="UP000023067">
    <property type="component" value="Unassembled WGS sequence"/>
</dbReference>
<dbReference type="GO" id="GO:0004034">
    <property type="term" value="F:aldose 1-epimerase activity"/>
    <property type="evidence" value="ECO:0007669"/>
    <property type="project" value="TreeGrafter"/>
</dbReference>
<dbReference type="CDD" id="cd09022">
    <property type="entry name" value="Aldose_epim_Ec_YihR"/>
    <property type="match status" value="1"/>
</dbReference>
<dbReference type="SUPFAM" id="SSF74650">
    <property type="entry name" value="Galactose mutarotase-like"/>
    <property type="match status" value="1"/>
</dbReference>
<dbReference type="RefSeq" id="WP_051486942.1">
    <property type="nucleotide sequence ID" value="NZ_BAAAOW010000002.1"/>
</dbReference>
<dbReference type="STRING" id="396014.BF93_03005"/>
<protein>
    <submittedName>
        <fullName evidence="1">Galactose mutarotase</fullName>
    </submittedName>
</protein>
<evidence type="ECO:0000313" key="1">
    <source>
        <dbReference type="EMBL" id="EWS80591.1"/>
    </source>
</evidence>
<dbReference type="PANTHER" id="PTHR10091:SF0">
    <property type="entry name" value="GALACTOSE MUTAROTASE"/>
    <property type="match status" value="1"/>
</dbReference>
<evidence type="ECO:0000313" key="2">
    <source>
        <dbReference type="Proteomes" id="UP000023067"/>
    </source>
</evidence>
<accession>Z9JS17</accession>
<keyword evidence="2" id="KW-1185">Reference proteome</keyword>
<name>Z9JS17_9MICO</name>
<dbReference type="InterPro" id="IPR008183">
    <property type="entry name" value="Aldose_1/G6P_1-epimerase"/>
</dbReference>
<dbReference type="PANTHER" id="PTHR10091">
    <property type="entry name" value="ALDOSE-1-EPIMERASE"/>
    <property type="match status" value="1"/>
</dbReference>
<dbReference type="EMBL" id="JDYK01000014">
    <property type="protein sequence ID" value="EWS80591.1"/>
    <property type="molecule type" value="Genomic_DNA"/>
</dbReference>
<dbReference type="GO" id="GO:0033499">
    <property type="term" value="P:galactose catabolic process via UDP-galactose, Leloir pathway"/>
    <property type="evidence" value="ECO:0007669"/>
    <property type="project" value="TreeGrafter"/>
</dbReference>
<organism evidence="1 2">
    <name type="scientific">Brachybacterium phenoliresistens</name>
    <dbReference type="NCBI Taxonomy" id="396014"/>
    <lineage>
        <taxon>Bacteria</taxon>
        <taxon>Bacillati</taxon>
        <taxon>Actinomycetota</taxon>
        <taxon>Actinomycetes</taxon>
        <taxon>Micrococcales</taxon>
        <taxon>Dermabacteraceae</taxon>
        <taxon>Brachybacterium</taxon>
    </lineage>
</organism>
<dbReference type="InterPro" id="IPR037480">
    <property type="entry name" value="YihR-like"/>
</dbReference>
<dbReference type="InterPro" id="IPR011013">
    <property type="entry name" value="Gal_mutarotase_sf_dom"/>
</dbReference>